<dbReference type="Pfam" id="PF03974">
    <property type="entry name" value="Ecotin"/>
    <property type="match status" value="1"/>
</dbReference>
<dbReference type="RefSeq" id="WP_394458251.1">
    <property type="nucleotide sequence ID" value="NZ_JBIGHZ010000001.1"/>
</dbReference>
<name>A0ABW7FRT1_9BURK</name>
<protein>
    <submittedName>
        <fullName evidence="3">Ecotin family protein</fullName>
    </submittedName>
</protein>
<sequence length="162" mass="18105">MPQSLPRTAALLCLTLGGGLHAQAGNFDVLKPFPAAEPGMRRVVIEMPELPDQRDRRVEVVIGQTLEADCNKQHMSAKVERRVLQGWGFDYYVVQELSAPASTQMGCPENQKARREFVSAAPELLRALRYNPRLPLVLYVPDNSEVRYRIWAPGAFSTATAR</sequence>
<evidence type="ECO:0000256" key="1">
    <source>
        <dbReference type="ARBA" id="ARBA00010558"/>
    </source>
</evidence>
<organism evidence="3 4">
    <name type="scientific">Roseateles rivi</name>
    <dbReference type="NCBI Taxonomy" id="3299028"/>
    <lineage>
        <taxon>Bacteria</taxon>
        <taxon>Pseudomonadati</taxon>
        <taxon>Pseudomonadota</taxon>
        <taxon>Betaproteobacteria</taxon>
        <taxon>Burkholderiales</taxon>
        <taxon>Sphaerotilaceae</taxon>
        <taxon>Roseateles</taxon>
    </lineage>
</organism>
<dbReference type="Gene3D" id="2.60.40.550">
    <property type="entry name" value="Ecotin"/>
    <property type="match status" value="1"/>
</dbReference>
<evidence type="ECO:0000313" key="4">
    <source>
        <dbReference type="Proteomes" id="UP001606099"/>
    </source>
</evidence>
<dbReference type="PANTHER" id="PTHR35890">
    <property type="match status" value="1"/>
</dbReference>
<accession>A0ABW7FRT1</accession>
<dbReference type="InterPro" id="IPR005658">
    <property type="entry name" value="Prot_inh_ecotin"/>
</dbReference>
<evidence type="ECO:0000256" key="2">
    <source>
        <dbReference type="SAM" id="SignalP"/>
    </source>
</evidence>
<comment type="similarity">
    <text evidence="1">Belongs to the protease inhibitor I11 (ecotin) family.</text>
</comment>
<dbReference type="EMBL" id="JBIGHZ010000001">
    <property type="protein sequence ID" value="MFG6446950.1"/>
    <property type="molecule type" value="Genomic_DNA"/>
</dbReference>
<feature type="chain" id="PRO_5047031529" evidence="2">
    <location>
        <begin position="25"/>
        <end position="162"/>
    </location>
</feature>
<dbReference type="InterPro" id="IPR036198">
    <property type="entry name" value="Ecotin_sf"/>
</dbReference>
<dbReference type="PANTHER" id="PTHR35890:SF3">
    <property type="entry name" value="ECOTIN"/>
    <property type="match status" value="1"/>
</dbReference>
<comment type="caution">
    <text evidence="3">The sequence shown here is derived from an EMBL/GenBank/DDBJ whole genome shotgun (WGS) entry which is preliminary data.</text>
</comment>
<proteinExistence type="inferred from homology"/>
<gene>
    <name evidence="3" type="ORF">ACG0Z6_01695</name>
</gene>
<dbReference type="PIRSF" id="PIRSF006865">
    <property type="entry name" value="Prot_inh_ecotin"/>
    <property type="match status" value="1"/>
</dbReference>
<keyword evidence="2" id="KW-0732">Signal</keyword>
<keyword evidence="4" id="KW-1185">Reference proteome</keyword>
<dbReference type="Proteomes" id="UP001606099">
    <property type="component" value="Unassembled WGS sequence"/>
</dbReference>
<feature type="signal peptide" evidence="2">
    <location>
        <begin position="1"/>
        <end position="24"/>
    </location>
</feature>
<dbReference type="SUPFAM" id="SSF49772">
    <property type="entry name" value="Ecotin, trypsin inhibitor"/>
    <property type="match status" value="1"/>
</dbReference>
<reference evidence="3 4" key="1">
    <citation type="submission" date="2024-08" db="EMBL/GenBank/DDBJ databases">
        <authorList>
            <person name="Lu H."/>
        </authorList>
    </citation>
    <scope>NUCLEOTIDE SEQUENCE [LARGE SCALE GENOMIC DNA]</scope>
    <source>
        <strain evidence="3 4">BYS180W</strain>
    </source>
</reference>
<evidence type="ECO:0000313" key="3">
    <source>
        <dbReference type="EMBL" id="MFG6446950.1"/>
    </source>
</evidence>